<protein>
    <recommendedName>
        <fullName evidence="4">Enoyl reductase</fullName>
    </recommendedName>
</protein>
<evidence type="ECO:0000313" key="2">
    <source>
        <dbReference type="EMBL" id="MEV0967324.1"/>
    </source>
</evidence>
<evidence type="ECO:0008006" key="4">
    <source>
        <dbReference type="Google" id="ProtNLM"/>
    </source>
</evidence>
<dbReference type="RefSeq" id="WP_358129001.1">
    <property type="nucleotide sequence ID" value="NZ_JBFALK010000001.1"/>
</dbReference>
<feature type="chain" id="PRO_5046200293" description="Enoyl reductase" evidence="1">
    <location>
        <begin position="27"/>
        <end position="330"/>
    </location>
</feature>
<sequence>MRPIAALLTPLLGPLLAPLLASLVMAPTPGPGRPTAEGFQEGKTAGVRLMNSSIVLSGNGLGGKGAKGDGYRIPRPCWYEPYKNAEEMLREEDATLRHAFRADPDLADSSANSQQYTNDLLQKYRDKMGQPGRWWRAAYNAGDQNGVVCSAALAAAVWVPDGAAPPPGGITADELRQIARAALTVPDPQVKLSPDARSFVNLPTWIWLEGGTQEPRSVTATLPGFMSVTVTATPKDVEIDPGTTSDRAEVRENCGAAGRPYTKGGTFTCGVRYLRASIDQSRDVYTLTVTSVWQVVSTDDQGGQPFPFDPIRATVTRDVPVGEVQSVVTG</sequence>
<comment type="caution">
    <text evidence="2">The sequence shown here is derived from an EMBL/GenBank/DDBJ whole genome shotgun (WGS) entry which is preliminary data.</text>
</comment>
<reference evidence="2 3" key="1">
    <citation type="submission" date="2024-06" db="EMBL/GenBank/DDBJ databases">
        <title>The Natural Products Discovery Center: Release of the First 8490 Sequenced Strains for Exploring Actinobacteria Biosynthetic Diversity.</title>
        <authorList>
            <person name="Kalkreuter E."/>
            <person name="Kautsar S.A."/>
            <person name="Yang D."/>
            <person name="Bader C.D."/>
            <person name="Teijaro C.N."/>
            <person name="Fluegel L."/>
            <person name="Davis C.M."/>
            <person name="Simpson J.R."/>
            <person name="Lauterbach L."/>
            <person name="Steele A.D."/>
            <person name="Gui C."/>
            <person name="Meng S."/>
            <person name="Li G."/>
            <person name="Viehrig K."/>
            <person name="Ye F."/>
            <person name="Su P."/>
            <person name="Kiefer A.F."/>
            <person name="Nichols A."/>
            <person name="Cepeda A.J."/>
            <person name="Yan W."/>
            <person name="Fan B."/>
            <person name="Jiang Y."/>
            <person name="Adhikari A."/>
            <person name="Zheng C.-J."/>
            <person name="Schuster L."/>
            <person name="Cowan T.M."/>
            <person name="Smanski M.J."/>
            <person name="Chevrette M.G."/>
            <person name="De Carvalho L.P.S."/>
            <person name="Shen B."/>
        </authorList>
    </citation>
    <scope>NUCLEOTIDE SEQUENCE [LARGE SCALE GENOMIC DNA]</scope>
    <source>
        <strain evidence="2 3">NPDC050100</strain>
    </source>
</reference>
<dbReference type="Proteomes" id="UP001551675">
    <property type="component" value="Unassembled WGS sequence"/>
</dbReference>
<evidence type="ECO:0000313" key="3">
    <source>
        <dbReference type="Proteomes" id="UP001551675"/>
    </source>
</evidence>
<keyword evidence="1" id="KW-0732">Signal</keyword>
<keyword evidence="3" id="KW-1185">Reference proteome</keyword>
<dbReference type="EMBL" id="JBFALK010000001">
    <property type="protein sequence ID" value="MEV0967324.1"/>
    <property type="molecule type" value="Genomic_DNA"/>
</dbReference>
<name>A0ABV3G6R7_MICGL</name>
<evidence type="ECO:0000256" key="1">
    <source>
        <dbReference type="SAM" id="SignalP"/>
    </source>
</evidence>
<feature type="signal peptide" evidence="1">
    <location>
        <begin position="1"/>
        <end position="26"/>
    </location>
</feature>
<accession>A0ABV3G6R7</accession>
<gene>
    <name evidence="2" type="ORF">AB0I59_01715</name>
</gene>
<organism evidence="2 3">
    <name type="scientific">Microtetraspora glauca</name>
    <dbReference type="NCBI Taxonomy" id="1996"/>
    <lineage>
        <taxon>Bacteria</taxon>
        <taxon>Bacillati</taxon>
        <taxon>Actinomycetota</taxon>
        <taxon>Actinomycetes</taxon>
        <taxon>Streptosporangiales</taxon>
        <taxon>Streptosporangiaceae</taxon>
        <taxon>Microtetraspora</taxon>
    </lineage>
</organism>
<proteinExistence type="predicted"/>